<dbReference type="Pfam" id="PF12697">
    <property type="entry name" value="Abhydrolase_6"/>
    <property type="match status" value="1"/>
</dbReference>
<dbReference type="PANTHER" id="PTHR43798">
    <property type="entry name" value="MONOACYLGLYCEROL LIPASE"/>
    <property type="match status" value="1"/>
</dbReference>
<dbReference type="GO" id="GO:0003824">
    <property type="term" value="F:catalytic activity"/>
    <property type="evidence" value="ECO:0007669"/>
    <property type="project" value="UniProtKB-ARBA"/>
</dbReference>
<dbReference type="Proteomes" id="UP000246005">
    <property type="component" value="Unassembled WGS sequence"/>
</dbReference>
<comment type="caution">
    <text evidence="2">The sequence shown here is derived from an EMBL/GenBank/DDBJ whole genome shotgun (WGS) entry which is preliminary data.</text>
</comment>
<dbReference type="SUPFAM" id="SSF53474">
    <property type="entry name" value="alpha/beta-Hydrolases"/>
    <property type="match status" value="1"/>
</dbReference>
<sequence length="255" mass="26341">MLVLVIHVLEDGPADGPPVVLTSGLAGALTDWDPLTRLLAPSMRVLRFDRPGYGASAPSPEAPSARREVAVLDEVLDIAGAPVVLVGHSLAGLHVEACVRLRPSRVCAAVLVDPSLAPPGIGRPFDPGAVLATAVARLGLADLAARCVSPLLRLAGRPPARAAAVAELAGYADLVSEVDGLRGVHPLPDVPWWVLTAGEALGGPRSARRILAAHEAMAALAPRGVHRIVPGSGHLMQLDRPDAVAEAVLRIRAGR</sequence>
<dbReference type="AlphaFoldDB" id="A0A316I175"/>
<dbReference type="InterPro" id="IPR000073">
    <property type="entry name" value="AB_hydrolase_1"/>
</dbReference>
<dbReference type="InterPro" id="IPR029058">
    <property type="entry name" value="AB_hydrolase_fold"/>
</dbReference>
<dbReference type="GO" id="GO:0016020">
    <property type="term" value="C:membrane"/>
    <property type="evidence" value="ECO:0007669"/>
    <property type="project" value="TreeGrafter"/>
</dbReference>
<reference evidence="2 3" key="1">
    <citation type="submission" date="2018-05" db="EMBL/GenBank/DDBJ databases">
        <title>Genomic Encyclopedia of Type Strains, Phase IV (KMG-IV): sequencing the most valuable type-strain genomes for metagenomic binning, comparative biology and taxonomic classification.</title>
        <authorList>
            <person name="Goeker M."/>
        </authorList>
    </citation>
    <scope>NUCLEOTIDE SEQUENCE [LARGE SCALE GENOMIC DNA]</scope>
    <source>
        <strain evidence="2 3">DSM 45480</strain>
    </source>
</reference>
<dbReference type="PANTHER" id="PTHR43798:SF33">
    <property type="entry name" value="HYDROLASE, PUTATIVE (AFU_ORTHOLOGUE AFUA_2G14860)-RELATED"/>
    <property type="match status" value="1"/>
</dbReference>
<dbReference type="Gene3D" id="3.40.50.1820">
    <property type="entry name" value="alpha/beta hydrolase"/>
    <property type="match status" value="1"/>
</dbReference>
<protein>
    <submittedName>
        <fullName evidence="2">Pimeloyl-ACP methyl ester carboxylesterase</fullName>
    </submittedName>
</protein>
<evidence type="ECO:0000259" key="1">
    <source>
        <dbReference type="Pfam" id="PF12697"/>
    </source>
</evidence>
<dbReference type="EMBL" id="QGHB01000004">
    <property type="protein sequence ID" value="PWK87146.1"/>
    <property type="molecule type" value="Genomic_DNA"/>
</dbReference>
<dbReference type="RefSeq" id="WP_109636756.1">
    <property type="nucleotide sequence ID" value="NZ_QGHB01000004.1"/>
</dbReference>
<name>A0A316I175_9PSEU</name>
<organism evidence="2 3">
    <name type="scientific">Lentzea atacamensis</name>
    <dbReference type="NCBI Taxonomy" id="531938"/>
    <lineage>
        <taxon>Bacteria</taxon>
        <taxon>Bacillati</taxon>
        <taxon>Actinomycetota</taxon>
        <taxon>Actinomycetes</taxon>
        <taxon>Pseudonocardiales</taxon>
        <taxon>Pseudonocardiaceae</taxon>
        <taxon>Lentzea</taxon>
    </lineage>
</organism>
<gene>
    <name evidence="2" type="ORF">C8D88_104307</name>
</gene>
<dbReference type="InterPro" id="IPR050266">
    <property type="entry name" value="AB_hydrolase_sf"/>
</dbReference>
<accession>A0A316I175</accession>
<proteinExistence type="predicted"/>
<feature type="domain" description="AB hydrolase-1" evidence="1">
    <location>
        <begin position="19"/>
        <end position="247"/>
    </location>
</feature>
<evidence type="ECO:0000313" key="2">
    <source>
        <dbReference type="EMBL" id="PWK87146.1"/>
    </source>
</evidence>
<evidence type="ECO:0000313" key="3">
    <source>
        <dbReference type="Proteomes" id="UP000246005"/>
    </source>
</evidence>